<dbReference type="AlphaFoldDB" id="A0A3B1D5E0"/>
<dbReference type="InterPro" id="IPR010131">
    <property type="entry name" value="MdtP/NodT-like"/>
</dbReference>
<evidence type="ECO:0000313" key="1">
    <source>
        <dbReference type="EMBL" id="VAX38106.1"/>
    </source>
</evidence>
<reference evidence="1" key="1">
    <citation type="submission" date="2018-06" db="EMBL/GenBank/DDBJ databases">
        <authorList>
            <person name="Zhirakovskaya E."/>
        </authorList>
    </citation>
    <scope>NUCLEOTIDE SEQUENCE</scope>
</reference>
<dbReference type="Gene3D" id="1.20.1600.10">
    <property type="entry name" value="Outer membrane efflux proteins (OEP)"/>
    <property type="match status" value="1"/>
</dbReference>
<dbReference type="PANTHER" id="PTHR30203">
    <property type="entry name" value="OUTER MEMBRANE CATION EFFLUX PROTEIN"/>
    <property type="match status" value="1"/>
</dbReference>
<accession>A0A3B1D5E0</accession>
<organism evidence="1">
    <name type="scientific">hydrothermal vent metagenome</name>
    <dbReference type="NCBI Taxonomy" id="652676"/>
    <lineage>
        <taxon>unclassified sequences</taxon>
        <taxon>metagenomes</taxon>
        <taxon>ecological metagenomes</taxon>
    </lineage>
</organism>
<dbReference type="Pfam" id="PF02321">
    <property type="entry name" value="OEP"/>
    <property type="match status" value="2"/>
</dbReference>
<dbReference type="GO" id="GO:0015562">
    <property type="term" value="F:efflux transmembrane transporter activity"/>
    <property type="evidence" value="ECO:0007669"/>
    <property type="project" value="InterPro"/>
</dbReference>
<sequence length="453" mass="50493">MFSKYFSIITLVLTLGFVSFSDHCVDAAWPEPRPLVKDFIPKRSSDIPTPSELNEPKGILTLPQALSLALMKSSQLAAFSLEIRAKEAQALQAGLLSNPEIDIEVENFGGSEEFNGLDRADSTLQLSQLIELGGKRSKRKRIANLEWELTGWNYESKRLEIFTGVAKDFIDVLAAQERLILVEELVSIAQQVSNFVLELVRAGKVPPIEETKAGVILATNRIKLERAKRGLEAARKRLAAAWGSTTPTFQKVGGQLDVINPIPSIDQLVDRISQNPNIVRWITEMEQRRAVLELENAVRIPDLTLSGGVRHFNNTNDKAFVLGISFPLPLFDRNQGGVLEAQYKMDKTKEDRKTSEVQVFTALAETYQALSTAFSEATALKNEVLPGAQSAFDSVSEGFRQGKFNYLDVLDAQRTLFEVRDQYIETLIAYHKAVAESEQLIGERLDTINNVLE</sequence>
<dbReference type="InterPro" id="IPR003423">
    <property type="entry name" value="OMP_efflux"/>
</dbReference>
<protein>
    <submittedName>
        <fullName evidence="1">Heavy metal RND efflux outer membrane protein, CzcC family</fullName>
    </submittedName>
</protein>
<gene>
    <name evidence="1" type="ORF">MNBD_UNCLBAC01-1361</name>
</gene>
<name>A0A3B1D5E0_9ZZZZ</name>
<proteinExistence type="predicted"/>
<dbReference type="PANTHER" id="PTHR30203:SF24">
    <property type="entry name" value="BLR4935 PROTEIN"/>
    <property type="match status" value="1"/>
</dbReference>
<dbReference type="SUPFAM" id="SSF56954">
    <property type="entry name" value="Outer membrane efflux proteins (OEP)"/>
    <property type="match status" value="1"/>
</dbReference>
<dbReference type="EMBL" id="UOGJ01000150">
    <property type="protein sequence ID" value="VAX38106.1"/>
    <property type="molecule type" value="Genomic_DNA"/>
</dbReference>